<dbReference type="GO" id="GO:0005634">
    <property type="term" value="C:nucleus"/>
    <property type="evidence" value="ECO:0007669"/>
    <property type="project" value="TreeGrafter"/>
</dbReference>
<reference evidence="3 4" key="1">
    <citation type="submission" date="2008-03" db="EMBL/GenBank/DDBJ databases">
        <title>The Genome Sequence of Verticillium dahliae VdLs.17.</title>
        <authorList>
            <consortium name="The Broad Institute Genome Sequencing Platform"/>
            <person name="Ma L.-J.J."/>
            <person name="Klosterman S.J."/>
            <person name="Subbarao K."/>
            <person name="Dobinson K."/>
            <person name="Veronese P."/>
            <person name="Kang S."/>
            <person name="Gold S.E."/>
            <person name="Young S."/>
            <person name="Jaffe D."/>
            <person name="Gnerre S."/>
            <person name="Berlin A."/>
            <person name="Heiman D."/>
            <person name="Hepburn T."/>
            <person name="Sykes S."/>
            <person name="Alvarado L."/>
            <person name="Kodira C.D."/>
            <person name="Lander E."/>
            <person name="Galagan J."/>
            <person name="Nusbaum C."/>
            <person name="Birren B."/>
        </authorList>
    </citation>
    <scope>NUCLEOTIDE SEQUENCE [LARGE SCALE GENOMIC DNA]</scope>
    <source>
        <strain evidence="4">VdLs.17 / ATCC MYA-4575 / FGSC 10137</strain>
    </source>
</reference>
<comment type="similarity">
    <text evidence="1">Belongs to the CAF1 family.</text>
</comment>
<sequence>MDVNSQNFWLVLPGLLQSLADCDFAVIDLEMSGGVTDRDDSRYSGLSGKELSYAMAAHAATQYNILEFGLTLIKNPKDKNSEFVTTTYNFAVNNLFFQDTRDEYIFQRSQERVINFSVTALDFFKKKGVDPMTLNGFEGEHRAGVPFLSRKEREEAIEQAIRDRKFTRKRRVRVSAREATIKKQSCLSIVFEALCGGNFLDLIDTVELSVTLAACPGWRNNIGDLQRHLNKCQTALRAKRPVLVGHNMVYDLTFLYDAFVGCLPATLAGFQFRLLAIFPRIIDTKVLAVHINHVDGNDPLGALYNDFKHGRPEITHALGFGYNVDQGRAHSAGFDSESPPHPRSPSDLGRDERPYGMADGAQAT</sequence>
<dbReference type="InterPro" id="IPR051181">
    <property type="entry name" value="CAF1_poly(A)_ribonucleases"/>
</dbReference>
<dbReference type="InParanoid" id="G2X7V7"/>
<dbReference type="HOGENOM" id="CLU_022380_0_0_1"/>
<accession>G2X7V7</accession>
<name>G2X7V7_VERDV</name>
<feature type="region of interest" description="Disordered" evidence="2">
    <location>
        <begin position="331"/>
        <end position="364"/>
    </location>
</feature>
<dbReference type="Pfam" id="PF04857">
    <property type="entry name" value="CAF1"/>
    <property type="match status" value="1"/>
</dbReference>
<dbReference type="AlphaFoldDB" id="G2X7V7"/>
<dbReference type="OMA" id="FAITPWF"/>
<evidence type="ECO:0000256" key="1">
    <source>
        <dbReference type="ARBA" id="ARBA00008372"/>
    </source>
</evidence>
<dbReference type="Gene3D" id="3.30.420.10">
    <property type="entry name" value="Ribonuclease H-like superfamily/Ribonuclease H"/>
    <property type="match status" value="1"/>
</dbReference>
<dbReference type="InterPro" id="IPR036397">
    <property type="entry name" value="RNaseH_sf"/>
</dbReference>
<dbReference type="KEGG" id="vda:VDAG_06565"/>
<protein>
    <submittedName>
        <fullName evidence="3">Uncharacterized protein</fullName>
    </submittedName>
</protein>
<dbReference type="GO" id="GO:0003723">
    <property type="term" value="F:RNA binding"/>
    <property type="evidence" value="ECO:0007669"/>
    <property type="project" value="TreeGrafter"/>
</dbReference>
<evidence type="ECO:0000313" key="4">
    <source>
        <dbReference type="Proteomes" id="UP000001611"/>
    </source>
</evidence>
<dbReference type="GO" id="GO:1990431">
    <property type="term" value="P:priRNA 3'-end processing"/>
    <property type="evidence" value="ECO:0007669"/>
    <property type="project" value="TreeGrafter"/>
</dbReference>
<dbReference type="GeneID" id="20708028"/>
<keyword evidence="4" id="KW-1185">Reference proteome</keyword>
<dbReference type="GO" id="GO:0000175">
    <property type="term" value="F:3'-5'-RNA exonuclease activity"/>
    <property type="evidence" value="ECO:0007669"/>
    <property type="project" value="TreeGrafter"/>
</dbReference>
<reference evidence="4" key="2">
    <citation type="journal article" date="2011" name="PLoS Pathog.">
        <title>Comparative genomics yields insights into niche adaptation of plant vascular wilt pathogens.</title>
        <authorList>
            <person name="Klosterman S.J."/>
            <person name="Subbarao K.V."/>
            <person name="Kang S."/>
            <person name="Veronese P."/>
            <person name="Gold S.E."/>
            <person name="Thomma B.P.H.J."/>
            <person name="Chen Z."/>
            <person name="Henrissat B."/>
            <person name="Lee Y.-H."/>
            <person name="Park J."/>
            <person name="Garcia-Pedrajas M.D."/>
            <person name="Barbara D.J."/>
            <person name="Anchieta A."/>
            <person name="de Jonge R."/>
            <person name="Santhanam P."/>
            <person name="Maruthachalam K."/>
            <person name="Atallah Z."/>
            <person name="Amyotte S.G."/>
            <person name="Paz Z."/>
            <person name="Inderbitzin P."/>
            <person name="Hayes R.J."/>
            <person name="Heiman D.I."/>
            <person name="Young S."/>
            <person name="Zeng Q."/>
            <person name="Engels R."/>
            <person name="Galagan J."/>
            <person name="Cuomo C.A."/>
            <person name="Dobinson K.F."/>
            <person name="Ma L.-J."/>
        </authorList>
    </citation>
    <scope>NUCLEOTIDE SEQUENCE [LARGE SCALE GENOMIC DNA]</scope>
    <source>
        <strain evidence="4">VdLs.17 / ATCC MYA-4575 / FGSC 10137</strain>
    </source>
</reference>
<dbReference type="SUPFAM" id="SSF53098">
    <property type="entry name" value="Ribonuclease H-like"/>
    <property type="match status" value="1"/>
</dbReference>
<dbReference type="EMBL" id="DS572706">
    <property type="protein sequence ID" value="EGY15075.1"/>
    <property type="molecule type" value="Genomic_DNA"/>
</dbReference>
<dbReference type="STRING" id="498257.G2X7V7"/>
<dbReference type="GO" id="GO:0000289">
    <property type="term" value="P:nuclear-transcribed mRNA poly(A) tail shortening"/>
    <property type="evidence" value="ECO:0007669"/>
    <property type="project" value="TreeGrafter"/>
</dbReference>
<dbReference type="RefSeq" id="XP_009657238.1">
    <property type="nucleotide sequence ID" value="XM_009658943.1"/>
</dbReference>
<evidence type="ECO:0000256" key="2">
    <source>
        <dbReference type="SAM" id="MobiDB-lite"/>
    </source>
</evidence>
<dbReference type="Proteomes" id="UP000001611">
    <property type="component" value="Unassembled WGS sequence"/>
</dbReference>
<dbReference type="OrthoDB" id="1432093at2759"/>
<dbReference type="eggNOG" id="KOG1990">
    <property type="taxonomic scope" value="Eukaryota"/>
</dbReference>
<dbReference type="GO" id="GO:1990432">
    <property type="term" value="P:siRNA 3'-end processing"/>
    <property type="evidence" value="ECO:0007669"/>
    <property type="project" value="TreeGrafter"/>
</dbReference>
<dbReference type="PANTHER" id="PTHR15092:SF22">
    <property type="entry name" value="POLY(A)-SPECIFIC RIBONUCLEASE PNLDC1"/>
    <property type="match status" value="1"/>
</dbReference>
<dbReference type="InterPro" id="IPR006941">
    <property type="entry name" value="RNase_CAF1"/>
</dbReference>
<organism evidence="3 4">
    <name type="scientific">Verticillium dahliae (strain VdLs.17 / ATCC MYA-4575 / FGSC 10137)</name>
    <name type="common">Verticillium wilt</name>
    <dbReference type="NCBI Taxonomy" id="498257"/>
    <lineage>
        <taxon>Eukaryota</taxon>
        <taxon>Fungi</taxon>
        <taxon>Dikarya</taxon>
        <taxon>Ascomycota</taxon>
        <taxon>Pezizomycotina</taxon>
        <taxon>Sordariomycetes</taxon>
        <taxon>Hypocreomycetidae</taxon>
        <taxon>Glomerellales</taxon>
        <taxon>Plectosphaerellaceae</taxon>
        <taxon>Verticillium</taxon>
    </lineage>
</organism>
<evidence type="ECO:0000313" key="3">
    <source>
        <dbReference type="EMBL" id="EGY15075.1"/>
    </source>
</evidence>
<proteinExistence type="inferred from homology"/>
<dbReference type="InterPro" id="IPR012337">
    <property type="entry name" value="RNaseH-like_sf"/>
</dbReference>
<dbReference type="PANTHER" id="PTHR15092">
    <property type="entry name" value="POLY A -SPECIFIC RIBONUCLEASE/TARGET OF EGR1, MEMBER 1"/>
    <property type="match status" value="1"/>
</dbReference>
<gene>
    <name evidence="3" type="ORF">VDAG_06565</name>
</gene>